<gene>
    <name evidence="1" type="ORF">QBZ16_002866</name>
</gene>
<name>A0AAD9IM71_PROWI</name>
<protein>
    <submittedName>
        <fullName evidence="1">Uncharacterized protein</fullName>
    </submittedName>
</protein>
<reference evidence="1" key="1">
    <citation type="submission" date="2021-01" db="EMBL/GenBank/DDBJ databases">
        <authorList>
            <person name="Eckstrom K.M.E."/>
        </authorList>
    </citation>
    <scope>NUCLEOTIDE SEQUENCE</scope>
    <source>
        <strain evidence="1">UVCC 0001</strain>
    </source>
</reference>
<sequence>MDLPCNCLGVATAARVPVKRYNFLVPSVYRAEKDASLGKPTGPGVDRGIKKLCEYLARNPHRVPKAARRLARRLHRDLENRRLGEVQVSVEAYEKLIETLGPELVSLLASELAPRRNIFTACLRPCIAHEGLDHDVGASAIGQLLQDNASGVRVLGCELLATFVRQQGCSTQFRAAMEALVPLVCEAANPRRPFSGREHVSAAGLARLRDAAWATLLDYLAYEQRAAIRSLLRPAIVLAAFDALECHLLDEPEASGASTTAGPGSEAAQRAARLVDGVLAAAKPWQQLDDAATALLYMDRRGRWAAAAAAQRRGAGRRRGA</sequence>
<dbReference type="PANTHER" id="PTHR46087">
    <property type="entry name" value="PUTATIVE, EXPRESSED-RELATED"/>
    <property type="match status" value="1"/>
</dbReference>
<dbReference type="EMBL" id="JASFZW010000003">
    <property type="protein sequence ID" value="KAK2079175.1"/>
    <property type="molecule type" value="Genomic_DNA"/>
</dbReference>
<accession>A0AAD9IM71</accession>
<evidence type="ECO:0000313" key="2">
    <source>
        <dbReference type="Proteomes" id="UP001255856"/>
    </source>
</evidence>
<proteinExistence type="predicted"/>
<dbReference type="AlphaFoldDB" id="A0AAD9IM71"/>
<organism evidence="1 2">
    <name type="scientific">Prototheca wickerhamii</name>
    <dbReference type="NCBI Taxonomy" id="3111"/>
    <lineage>
        <taxon>Eukaryota</taxon>
        <taxon>Viridiplantae</taxon>
        <taxon>Chlorophyta</taxon>
        <taxon>core chlorophytes</taxon>
        <taxon>Trebouxiophyceae</taxon>
        <taxon>Chlorellales</taxon>
        <taxon>Chlorellaceae</taxon>
        <taxon>Prototheca</taxon>
    </lineage>
</organism>
<keyword evidence="2" id="KW-1185">Reference proteome</keyword>
<dbReference type="PANTHER" id="PTHR46087:SF11">
    <property type="entry name" value="PROTEIN SEMI-ROLLED LEAF 2"/>
    <property type="match status" value="1"/>
</dbReference>
<evidence type="ECO:0000313" key="1">
    <source>
        <dbReference type="EMBL" id="KAK2079175.1"/>
    </source>
</evidence>
<comment type="caution">
    <text evidence="1">The sequence shown here is derived from an EMBL/GenBank/DDBJ whole genome shotgun (WGS) entry which is preliminary data.</text>
</comment>
<dbReference type="Proteomes" id="UP001255856">
    <property type="component" value="Unassembled WGS sequence"/>
</dbReference>
<dbReference type="InterPro" id="IPR055296">
    <property type="entry name" value="SRL2-like"/>
</dbReference>